<proteinExistence type="predicted"/>
<gene>
    <name evidence="2" type="ORF">F2Y81_06610</name>
</gene>
<evidence type="ECO:0008006" key="4">
    <source>
        <dbReference type="Google" id="ProtNLM"/>
    </source>
</evidence>
<keyword evidence="1" id="KW-0812">Transmembrane</keyword>
<accession>A0A642PZI4</accession>
<dbReference type="AlphaFoldDB" id="A0A642PZI4"/>
<evidence type="ECO:0000313" key="2">
    <source>
        <dbReference type="EMBL" id="KAA5421223.1"/>
    </source>
</evidence>
<evidence type="ECO:0000313" key="3">
    <source>
        <dbReference type="Proteomes" id="UP000448877"/>
    </source>
</evidence>
<keyword evidence="1" id="KW-0472">Membrane</keyword>
<dbReference type="EMBL" id="VVYV01000008">
    <property type="protein sequence ID" value="KAA5421223.1"/>
    <property type="molecule type" value="Genomic_DNA"/>
</dbReference>
<evidence type="ECO:0000256" key="1">
    <source>
        <dbReference type="SAM" id="Phobius"/>
    </source>
</evidence>
<keyword evidence="1" id="KW-1133">Transmembrane helix</keyword>
<feature type="transmembrane region" description="Helical" evidence="1">
    <location>
        <begin position="159"/>
        <end position="182"/>
    </location>
</feature>
<dbReference type="Proteomes" id="UP000448877">
    <property type="component" value="Unassembled WGS sequence"/>
</dbReference>
<feature type="transmembrane region" description="Helical" evidence="1">
    <location>
        <begin position="267"/>
        <end position="283"/>
    </location>
</feature>
<feature type="transmembrane region" description="Helical" evidence="1">
    <location>
        <begin position="232"/>
        <end position="260"/>
    </location>
</feature>
<feature type="transmembrane region" description="Helical" evidence="1">
    <location>
        <begin position="99"/>
        <end position="117"/>
    </location>
</feature>
<feature type="transmembrane region" description="Helical" evidence="1">
    <location>
        <begin position="72"/>
        <end position="92"/>
    </location>
</feature>
<feature type="transmembrane region" description="Helical" evidence="1">
    <location>
        <begin position="417"/>
        <end position="435"/>
    </location>
</feature>
<feature type="transmembrane region" description="Helical" evidence="1">
    <location>
        <begin position="392"/>
        <end position="410"/>
    </location>
</feature>
<name>A0A642PZI4_9BACE</name>
<comment type="caution">
    <text evidence="2">The sequence shown here is derived from an EMBL/GenBank/DDBJ whole genome shotgun (WGS) entry which is preliminary data.</text>
</comment>
<organism evidence="2 3">
    <name type="scientific">Bacteroides cellulosilyticus</name>
    <dbReference type="NCBI Taxonomy" id="246787"/>
    <lineage>
        <taxon>Bacteria</taxon>
        <taxon>Pseudomonadati</taxon>
        <taxon>Bacteroidota</taxon>
        <taxon>Bacteroidia</taxon>
        <taxon>Bacteroidales</taxon>
        <taxon>Bacteroidaceae</taxon>
        <taxon>Bacteroides</taxon>
    </lineage>
</organism>
<feature type="transmembrane region" description="Helical" evidence="1">
    <location>
        <begin position="129"/>
        <end position="147"/>
    </location>
</feature>
<sequence length="470" mass="54263">MQKEQIELCPGDFVLPVSFLLSMSLLGLEFPFAYILVFIILYFSWTINKYDFLLQSTLLFGVYGFYDENLTFPFKLHDLLFIVYFAGFFIYWKNKNIRRLLIPVSIYILFLFFVAMLSDEFLMIQARRLRLYMHILYFLFPLLVFRKQDFDIKLFFNKLFIYVLIISCFYIIDSLVVSNHILVPRTTWGDLTYSTLDIDLFGGFLRKYPPGMYFIALLLFPMLYFFRTSAKYILIMTLGLVCTKTFSVIGGVLITIFCFYGTWKKKIIYLIIGFMMLAAGYVLDGQMNGALRVQHLVGQFTSFASYRSVEDAMSDMDNLAEFGSDRGAQIIPKIELLTSTQKLMFGFGFLHDDLTTNDKYIIHNEFYSDQSAAEEVAALVEVTQVQTILDTGLVGFVIQHLFYIAIYFLIRKYKYSNWYLVTLVCISIFGIGGFAGLNLPHGLLLLGLALGCVLLANKDMLNPKPSVYES</sequence>
<protein>
    <recommendedName>
        <fullName evidence="4">O-antigen ligase family protein</fullName>
    </recommendedName>
</protein>
<feature type="transmembrane region" description="Helical" evidence="1">
    <location>
        <begin position="20"/>
        <end position="43"/>
    </location>
</feature>
<reference evidence="2 3" key="1">
    <citation type="journal article" date="2019" name="Nat. Med.">
        <title>A library of human gut bacterial isolates paired with longitudinal multiomics data enables mechanistic microbiome research.</title>
        <authorList>
            <person name="Poyet M."/>
            <person name="Groussin M."/>
            <person name="Gibbons S.M."/>
            <person name="Avila-Pacheco J."/>
            <person name="Jiang X."/>
            <person name="Kearney S.M."/>
            <person name="Perrotta A.R."/>
            <person name="Berdy B."/>
            <person name="Zhao S."/>
            <person name="Lieberman T.D."/>
            <person name="Swanson P.K."/>
            <person name="Smith M."/>
            <person name="Roesemann S."/>
            <person name="Alexander J.E."/>
            <person name="Rich S.A."/>
            <person name="Livny J."/>
            <person name="Vlamakis H."/>
            <person name="Clish C."/>
            <person name="Bullock K."/>
            <person name="Deik A."/>
            <person name="Scott J."/>
            <person name="Pierce K.A."/>
            <person name="Xavier R.J."/>
            <person name="Alm E.J."/>
        </authorList>
    </citation>
    <scope>NUCLEOTIDE SEQUENCE [LARGE SCALE GENOMIC DNA]</scope>
    <source>
        <strain evidence="2 3">BIOML-A6</strain>
    </source>
</reference>